<keyword evidence="7 9" id="KW-0326">Glycosidase</keyword>
<keyword evidence="3 10" id="KW-0732">Signal</keyword>
<dbReference type="GO" id="GO:0016162">
    <property type="term" value="F:cellulose 1,4-beta-cellobiosidase activity"/>
    <property type="evidence" value="ECO:0007669"/>
    <property type="project" value="UniProtKB-EC"/>
</dbReference>
<evidence type="ECO:0000256" key="4">
    <source>
        <dbReference type="ARBA" id="ARBA00022801"/>
    </source>
</evidence>
<evidence type="ECO:0000256" key="9">
    <source>
        <dbReference type="RuleBase" id="RU361164"/>
    </source>
</evidence>
<dbReference type="AlphaFoldDB" id="A0A507D859"/>
<sequence length="453" mass="48576">MYTTITVAATLFASVYGQQAGTIKPEVHPKLGFQTCVKGGTCTPVDTAVTLDANWRWAHNKGKNCYTGTSWDATFCPDGATCAKTCALDGADYEKTYGVTTNNTHVTLKYVSKDQYGTSVGSRLYVMASETKYQMFFPLNKEMTFDVDLSQLPCGLNGAVYFVAMPEDGGMSAYPDNKAGAKYGTGYCDTQCPHDIKWIAGEANVAGWNTTTAVGNYGACCAEMDLWEANSISTALTPHVCTTPEYKRCSGTECGDGDNRYGGICDKDGCDYNPTRMGNPDFYGPGKTIDTKLPITVVTQFITDDGTDTGNLKEVKRFYVQNGKVFANPNVNVPGVAPTNSITEEFCVAQKTAFGDTNSFSKLGGMKAMGDAMKKGMVMVLSLWDDSVAQMLWLDSNYHPGHDLTAPGAVRGTCNTTSGVPSESRLAYPTAQVAYGNLKFGEIGSTFNSAAAV</sequence>
<keyword evidence="4 9" id="KW-0378">Hydrolase</keyword>
<keyword evidence="13" id="KW-1185">Reference proteome</keyword>
<evidence type="ECO:0000256" key="6">
    <source>
        <dbReference type="ARBA" id="ARBA00023277"/>
    </source>
</evidence>
<accession>A0A507D859</accession>
<feature type="chain" id="PRO_5033839718" description="Glucanase" evidence="10">
    <location>
        <begin position="18"/>
        <end position="453"/>
    </location>
</feature>
<dbReference type="GO" id="GO:0030245">
    <property type="term" value="P:cellulose catabolic process"/>
    <property type="evidence" value="ECO:0007669"/>
    <property type="project" value="UniProtKB-KW"/>
</dbReference>
<evidence type="ECO:0000313" key="13">
    <source>
        <dbReference type="Proteomes" id="UP000317494"/>
    </source>
</evidence>
<dbReference type="InterPro" id="IPR013320">
    <property type="entry name" value="ConA-like_dom_sf"/>
</dbReference>
<dbReference type="Proteomes" id="UP000320475">
    <property type="component" value="Unassembled WGS sequence"/>
</dbReference>
<evidence type="ECO:0000256" key="8">
    <source>
        <dbReference type="ARBA" id="ARBA00023326"/>
    </source>
</evidence>
<dbReference type="PRINTS" id="PR00734">
    <property type="entry name" value="GLHYDRLASE7"/>
</dbReference>
<reference evidence="13 14" key="1">
    <citation type="journal article" date="2019" name="Sci. Rep.">
        <title>Comparative genomics of chytrid fungi reveal insights into the obligate biotrophic and pathogenic lifestyle of Synchytrium endobioticum.</title>
        <authorList>
            <person name="van de Vossenberg B.T.L.H."/>
            <person name="Warris S."/>
            <person name="Nguyen H.D.T."/>
            <person name="van Gent-Pelzer M.P.E."/>
            <person name="Joly D.L."/>
            <person name="van de Geest H.C."/>
            <person name="Bonants P.J.M."/>
            <person name="Smith D.S."/>
            <person name="Levesque C.A."/>
            <person name="van der Lee T.A.J."/>
        </authorList>
    </citation>
    <scope>NUCLEOTIDE SEQUENCE [LARGE SCALE GENOMIC DNA]</scope>
    <source>
        <strain evidence="12 14">LEV6574</strain>
        <strain evidence="11 13">MB42</strain>
    </source>
</reference>
<dbReference type="EMBL" id="QEAM01000076">
    <property type="protein sequence ID" value="TPX47497.1"/>
    <property type="molecule type" value="Genomic_DNA"/>
</dbReference>
<evidence type="ECO:0000256" key="10">
    <source>
        <dbReference type="SAM" id="SignalP"/>
    </source>
</evidence>
<protein>
    <recommendedName>
        <fullName evidence="9">Glucanase</fullName>
        <ecNumber evidence="9">3.2.1.-</ecNumber>
    </recommendedName>
</protein>
<evidence type="ECO:0000313" key="14">
    <source>
        <dbReference type="Proteomes" id="UP000320475"/>
    </source>
</evidence>
<comment type="similarity">
    <text evidence="2 9">Belongs to the glycosyl hydrolase 7 (cellulase C) family.</text>
</comment>
<keyword evidence="8 9" id="KW-0624">Polysaccharide degradation</keyword>
<dbReference type="SUPFAM" id="SSF49899">
    <property type="entry name" value="Concanavalin A-like lectins/glucanases"/>
    <property type="match status" value="1"/>
</dbReference>
<proteinExistence type="inferred from homology"/>
<dbReference type="Proteomes" id="UP000317494">
    <property type="component" value="Unassembled WGS sequence"/>
</dbReference>
<evidence type="ECO:0000256" key="2">
    <source>
        <dbReference type="ARBA" id="ARBA00006044"/>
    </source>
</evidence>
<feature type="signal peptide" evidence="10">
    <location>
        <begin position="1"/>
        <end position="17"/>
    </location>
</feature>
<keyword evidence="6" id="KW-0119">Carbohydrate metabolism</keyword>
<dbReference type="Pfam" id="PF00840">
    <property type="entry name" value="Glyco_hydro_7"/>
    <property type="match status" value="1"/>
</dbReference>
<dbReference type="FunFam" id="2.70.100.10:FF:000001">
    <property type="entry name" value="Glucanase"/>
    <property type="match status" value="1"/>
</dbReference>
<keyword evidence="5 9" id="KW-0136">Cellulose degradation</keyword>
<evidence type="ECO:0000256" key="7">
    <source>
        <dbReference type="ARBA" id="ARBA00023295"/>
    </source>
</evidence>
<evidence type="ECO:0000256" key="3">
    <source>
        <dbReference type="ARBA" id="ARBA00022729"/>
    </source>
</evidence>
<dbReference type="PANTHER" id="PTHR33753:SF2">
    <property type="entry name" value="GLYCOSIDE HYDROLASE FAMILY 7 PROTEIN"/>
    <property type="match status" value="1"/>
</dbReference>
<comment type="caution">
    <text evidence="12">The sequence shown here is derived from an EMBL/GenBank/DDBJ whole genome shotgun (WGS) entry which is preliminary data.</text>
</comment>
<dbReference type="InterPro" id="IPR001722">
    <property type="entry name" value="Glyco_hydro_7"/>
</dbReference>
<evidence type="ECO:0000256" key="1">
    <source>
        <dbReference type="ARBA" id="ARBA00001641"/>
    </source>
</evidence>
<evidence type="ECO:0000256" key="5">
    <source>
        <dbReference type="ARBA" id="ARBA00023001"/>
    </source>
</evidence>
<dbReference type="CDD" id="cd07999">
    <property type="entry name" value="GH7_CBH_EG"/>
    <property type="match status" value="1"/>
</dbReference>
<name>A0A507D859_9FUNG</name>
<dbReference type="Gene3D" id="2.70.100.10">
    <property type="entry name" value="Glycoside hydrolase, family 7, domain"/>
    <property type="match status" value="1"/>
</dbReference>
<dbReference type="InterPro" id="IPR037019">
    <property type="entry name" value="Glyco_hydro_7_sf"/>
</dbReference>
<evidence type="ECO:0000313" key="11">
    <source>
        <dbReference type="EMBL" id="TPX42314.1"/>
    </source>
</evidence>
<evidence type="ECO:0000313" key="12">
    <source>
        <dbReference type="EMBL" id="TPX47497.1"/>
    </source>
</evidence>
<organism evidence="12 14">
    <name type="scientific">Synchytrium endobioticum</name>
    <dbReference type="NCBI Taxonomy" id="286115"/>
    <lineage>
        <taxon>Eukaryota</taxon>
        <taxon>Fungi</taxon>
        <taxon>Fungi incertae sedis</taxon>
        <taxon>Chytridiomycota</taxon>
        <taxon>Chytridiomycota incertae sedis</taxon>
        <taxon>Chytridiomycetes</taxon>
        <taxon>Synchytriales</taxon>
        <taxon>Synchytriaceae</taxon>
        <taxon>Synchytrium</taxon>
    </lineage>
</organism>
<dbReference type="EC" id="3.2.1.-" evidence="9"/>
<dbReference type="VEuPathDB" id="FungiDB:SeMB42_g05184"/>
<gene>
    <name evidence="12" type="ORF">SeLEV6574_g02626</name>
    <name evidence="11" type="ORF">SeMB42_g05184</name>
</gene>
<comment type="catalytic activity">
    <reaction evidence="1">
        <text>Hydrolysis of (1-&gt;4)-beta-D-glucosidic linkages in cellulose and cellotetraose, releasing cellobiose from the non-reducing ends of the chains.</text>
        <dbReference type="EC" id="3.2.1.91"/>
    </reaction>
</comment>
<dbReference type="STRING" id="286115.A0A507D859"/>
<dbReference type="OrthoDB" id="412382at2759"/>
<dbReference type="EMBL" id="QEAN01000237">
    <property type="protein sequence ID" value="TPX42314.1"/>
    <property type="molecule type" value="Genomic_DNA"/>
</dbReference>
<dbReference type="PANTHER" id="PTHR33753">
    <property type="entry name" value="1,4-BETA-D-GLUCAN CELLOBIOHYDROLASE B"/>
    <property type="match status" value="1"/>
</dbReference>